<organism evidence="2 3">
    <name type="scientific">Sphingobium tyrosinilyticum</name>
    <dbReference type="NCBI Taxonomy" id="2715436"/>
    <lineage>
        <taxon>Bacteria</taxon>
        <taxon>Pseudomonadati</taxon>
        <taxon>Pseudomonadota</taxon>
        <taxon>Alphaproteobacteria</taxon>
        <taxon>Sphingomonadales</taxon>
        <taxon>Sphingomonadaceae</taxon>
        <taxon>Sphingobium</taxon>
    </lineage>
</organism>
<name>A0ABV9F5W6_9SPHN</name>
<proteinExistence type="predicted"/>
<dbReference type="InterPro" id="IPR029058">
    <property type="entry name" value="AB_hydrolase_fold"/>
</dbReference>
<keyword evidence="3" id="KW-1185">Reference proteome</keyword>
<feature type="domain" description="AB hydrolase-1" evidence="1">
    <location>
        <begin position="62"/>
        <end position="300"/>
    </location>
</feature>
<evidence type="ECO:0000313" key="3">
    <source>
        <dbReference type="Proteomes" id="UP001595957"/>
    </source>
</evidence>
<dbReference type="Pfam" id="PF00561">
    <property type="entry name" value="Abhydrolase_1"/>
    <property type="match status" value="1"/>
</dbReference>
<dbReference type="Proteomes" id="UP001595957">
    <property type="component" value="Unassembled WGS sequence"/>
</dbReference>
<dbReference type="EMBL" id="JBHSFZ010000050">
    <property type="protein sequence ID" value="MFC4595629.1"/>
    <property type="molecule type" value="Genomic_DNA"/>
</dbReference>
<dbReference type="PRINTS" id="PR00111">
    <property type="entry name" value="ABHYDROLASE"/>
</dbReference>
<dbReference type="PANTHER" id="PTHR46438">
    <property type="entry name" value="ALPHA/BETA-HYDROLASES SUPERFAMILY PROTEIN"/>
    <property type="match status" value="1"/>
</dbReference>
<dbReference type="PRINTS" id="PR00412">
    <property type="entry name" value="EPOXHYDRLASE"/>
</dbReference>
<accession>A0ABV9F5W6</accession>
<gene>
    <name evidence="2" type="ORF">ACFO3E_15785</name>
</gene>
<dbReference type="InterPro" id="IPR000639">
    <property type="entry name" value="Epox_hydrolase-like"/>
</dbReference>
<evidence type="ECO:0000313" key="2">
    <source>
        <dbReference type="EMBL" id="MFC4595629.1"/>
    </source>
</evidence>
<comment type="caution">
    <text evidence="2">The sequence shown here is derived from an EMBL/GenBank/DDBJ whole genome shotgun (WGS) entry which is preliminary data.</text>
</comment>
<dbReference type="InterPro" id="IPR000073">
    <property type="entry name" value="AB_hydrolase_1"/>
</dbReference>
<protein>
    <submittedName>
        <fullName evidence="2">Alpha/beta fold hydrolase</fullName>
    </submittedName>
</protein>
<keyword evidence="2" id="KW-0378">Hydrolase</keyword>
<dbReference type="PANTHER" id="PTHR46438:SF11">
    <property type="entry name" value="LIPASE-RELATED"/>
    <property type="match status" value="1"/>
</dbReference>
<dbReference type="Gene3D" id="3.40.50.1820">
    <property type="entry name" value="alpha/beta hydrolase"/>
    <property type="match status" value="1"/>
</dbReference>
<evidence type="ECO:0000259" key="1">
    <source>
        <dbReference type="Pfam" id="PF00561"/>
    </source>
</evidence>
<sequence>MTTAINTNKGWITIGAGAAALVGTAWFNHMNSKRVETQCPPTGEFIEVDGVRLHYVDRGVGPPVVLLHGNGVMLQDWEVSGVLGIAAEHHRVIAFDRPGFGYSSRPRSSAWTPAAQANLIAAALKQIGVGPAVVVGHSWGTMVALALALDNADVSAGLVLLSGYYYGSARPDVLPASVPAVPLLGDVLARTVAPLAGLLMGPSALKVSFSPAPVSEKFADFPVAMALRPGQIRATAADTAMMIPGAIALSRRYGELNLPVIIMAGEGDQIAHVDKHARKLVNDIAGAELRIIPEQGHLFHYAVPEQVAAAIEEVGERAT</sequence>
<dbReference type="RefSeq" id="WP_380806044.1">
    <property type="nucleotide sequence ID" value="NZ_JBHSFZ010000050.1"/>
</dbReference>
<reference evidence="3" key="1">
    <citation type="journal article" date="2019" name="Int. J. Syst. Evol. Microbiol.">
        <title>The Global Catalogue of Microorganisms (GCM) 10K type strain sequencing project: providing services to taxonomists for standard genome sequencing and annotation.</title>
        <authorList>
            <consortium name="The Broad Institute Genomics Platform"/>
            <consortium name="The Broad Institute Genome Sequencing Center for Infectious Disease"/>
            <person name="Wu L."/>
            <person name="Ma J."/>
        </authorList>
    </citation>
    <scope>NUCLEOTIDE SEQUENCE [LARGE SCALE GENOMIC DNA]</scope>
    <source>
        <strain evidence="3">NBRC 103632</strain>
    </source>
</reference>
<dbReference type="GO" id="GO:0016787">
    <property type="term" value="F:hydrolase activity"/>
    <property type="evidence" value="ECO:0007669"/>
    <property type="project" value="UniProtKB-KW"/>
</dbReference>
<dbReference type="SUPFAM" id="SSF53474">
    <property type="entry name" value="alpha/beta-Hydrolases"/>
    <property type="match status" value="1"/>
</dbReference>